<organism evidence="1">
    <name type="scientific">viral metagenome</name>
    <dbReference type="NCBI Taxonomy" id="1070528"/>
    <lineage>
        <taxon>unclassified sequences</taxon>
        <taxon>metagenomes</taxon>
        <taxon>organismal metagenomes</taxon>
    </lineage>
</organism>
<reference evidence="1" key="1">
    <citation type="journal article" date="2020" name="Nature">
        <title>Giant virus diversity and host interactions through global metagenomics.</title>
        <authorList>
            <person name="Schulz F."/>
            <person name="Roux S."/>
            <person name="Paez-Espino D."/>
            <person name="Jungbluth S."/>
            <person name="Walsh D.A."/>
            <person name="Denef V.J."/>
            <person name="McMahon K.D."/>
            <person name="Konstantinidis K.T."/>
            <person name="Eloe-Fadrosh E.A."/>
            <person name="Kyrpides N.C."/>
            <person name="Woyke T."/>
        </authorList>
    </citation>
    <scope>NUCLEOTIDE SEQUENCE</scope>
    <source>
        <strain evidence="1">GVMAG-M-3300027892-73</strain>
    </source>
</reference>
<dbReference type="AlphaFoldDB" id="A0A6C0LK57"/>
<name>A0A6C0LK57_9ZZZZ</name>
<evidence type="ECO:0000313" key="1">
    <source>
        <dbReference type="EMBL" id="QHU30907.1"/>
    </source>
</evidence>
<dbReference type="EMBL" id="MN740521">
    <property type="protein sequence ID" value="QHU30907.1"/>
    <property type="molecule type" value="Genomic_DNA"/>
</dbReference>
<sequence>MKLNNKHMLIYNKDMMSLMYAVKMVVLLNIIRYMSNGHVLDTHRLHSIIMSRCNALRNDYLRVFVANARRINVRREAARTRRKVPIILACQNIDNISWIEKSRAKYYDTVYNYYGLKEEDRNMIETVVGLFI</sequence>
<proteinExistence type="predicted"/>
<protein>
    <submittedName>
        <fullName evidence="1">Uncharacterized protein</fullName>
    </submittedName>
</protein>
<accession>A0A6C0LK57</accession>